<dbReference type="Proteomes" id="UP000260823">
    <property type="component" value="Unassembled WGS sequence"/>
</dbReference>
<dbReference type="RefSeq" id="WP_117381653.1">
    <property type="nucleotide sequence ID" value="NZ_QWDE01000001.1"/>
</dbReference>
<dbReference type="AlphaFoldDB" id="A0A3E2NV12"/>
<sequence length="70" mass="8155">MNLNKRQPEWGFYAADGTIVPISALTASGLKYLEYSATQLKHLLEEKIREERYEQCANIRDELLRRAKTL</sequence>
<name>A0A3E2NV12_9SPHI</name>
<reference evidence="1 2" key="1">
    <citation type="submission" date="2018-08" db="EMBL/GenBank/DDBJ databases">
        <title>Mucilaginibacter terrae sp. nov., isolated from manganese diggings.</title>
        <authorList>
            <person name="Huang Y."/>
            <person name="Zhou Z."/>
        </authorList>
    </citation>
    <scope>NUCLEOTIDE SEQUENCE [LARGE SCALE GENOMIC DNA]</scope>
    <source>
        <strain evidence="1 2">ZH6</strain>
    </source>
</reference>
<dbReference type="OrthoDB" id="799964at2"/>
<proteinExistence type="predicted"/>
<accession>A0A3E2NV12</accession>
<comment type="caution">
    <text evidence="1">The sequence shown here is derived from an EMBL/GenBank/DDBJ whole genome shotgun (WGS) entry which is preliminary data.</text>
</comment>
<keyword evidence="2" id="KW-1185">Reference proteome</keyword>
<evidence type="ECO:0000313" key="1">
    <source>
        <dbReference type="EMBL" id="RFZ84751.1"/>
    </source>
</evidence>
<dbReference type="EMBL" id="QWDE01000001">
    <property type="protein sequence ID" value="RFZ84751.1"/>
    <property type="molecule type" value="Genomic_DNA"/>
</dbReference>
<gene>
    <name evidence="1" type="ORF">DYU05_03860</name>
</gene>
<evidence type="ECO:0000313" key="2">
    <source>
        <dbReference type="Proteomes" id="UP000260823"/>
    </source>
</evidence>
<protein>
    <recommendedName>
        <fullName evidence="3">UVR domain-containing protein</fullName>
    </recommendedName>
</protein>
<evidence type="ECO:0008006" key="3">
    <source>
        <dbReference type="Google" id="ProtNLM"/>
    </source>
</evidence>
<organism evidence="1 2">
    <name type="scientific">Mucilaginibacter terrenus</name>
    <dbReference type="NCBI Taxonomy" id="2482727"/>
    <lineage>
        <taxon>Bacteria</taxon>
        <taxon>Pseudomonadati</taxon>
        <taxon>Bacteroidota</taxon>
        <taxon>Sphingobacteriia</taxon>
        <taxon>Sphingobacteriales</taxon>
        <taxon>Sphingobacteriaceae</taxon>
        <taxon>Mucilaginibacter</taxon>
    </lineage>
</organism>